<dbReference type="WBParaSite" id="Hba_04729">
    <property type="protein sequence ID" value="Hba_04729"/>
    <property type="gene ID" value="Hba_04729"/>
</dbReference>
<protein>
    <submittedName>
        <fullName evidence="2">Ovule protein</fullName>
    </submittedName>
</protein>
<name>A0A1I7WI92_HETBA</name>
<accession>A0A1I7WI92</accession>
<evidence type="ECO:0000313" key="2">
    <source>
        <dbReference type="WBParaSite" id="Hba_04729"/>
    </source>
</evidence>
<dbReference type="Proteomes" id="UP000095283">
    <property type="component" value="Unplaced"/>
</dbReference>
<keyword evidence="1" id="KW-1185">Reference proteome</keyword>
<reference evidence="2" key="1">
    <citation type="submission" date="2016-11" db="UniProtKB">
        <authorList>
            <consortium name="WormBaseParasite"/>
        </authorList>
    </citation>
    <scope>IDENTIFICATION</scope>
</reference>
<evidence type="ECO:0000313" key="1">
    <source>
        <dbReference type="Proteomes" id="UP000095283"/>
    </source>
</evidence>
<sequence length="56" mass="6394">MELFLYRHQCIVKKLSNSGVKYSKSNALMIYDILGKSHSNGSTGNPKYLLRSLFQN</sequence>
<proteinExistence type="predicted"/>
<dbReference type="AlphaFoldDB" id="A0A1I7WI92"/>
<organism evidence="1 2">
    <name type="scientific">Heterorhabditis bacteriophora</name>
    <name type="common">Entomopathogenic nematode worm</name>
    <dbReference type="NCBI Taxonomy" id="37862"/>
    <lineage>
        <taxon>Eukaryota</taxon>
        <taxon>Metazoa</taxon>
        <taxon>Ecdysozoa</taxon>
        <taxon>Nematoda</taxon>
        <taxon>Chromadorea</taxon>
        <taxon>Rhabditida</taxon>
        <taxon>Rhabditina</taxon>
        <taxon>Rhabditomorpha</taxon>
        <taxon>Strongyloidea</taxon>
        <taxon>Heterorhabditidae</taxon>
        <taxon>Heterorhabditis</taxon>
    </lineage>
</organism>